<proteinExistence type="predicted"/>
<gene>
    <name evidence="2" type="ORF">TWF703_000680</name>
</gene>
<dbReference type="AlphaFoldDB" id="A0A7C8JWV6"/>
<dbReference type="EMBL" id="WIQZ01000107">
    <property type="protein sequence ID" value="KAF3123693.1"/>
    <property type="molecule type" value="Genomic_DNA"/>
</dbReference>
<feature type="compositionally biased region" description="Polar residues" evidence="1">
    <location>
        <begin position="225"/>
        <end position="237"/>
    </location>
</feature>
<feature type="compositionally biased region" description="Low complexity" evidence="1">
    <location>
        <begin position="88"/>
        <end position="102"/>
    </location>
</feature>
<feature type="compositionally biased region" description="Basic residues" evidence="1">
    <location>
        <begin position="103"/>
        <end position="120"/>
    </location>
</feature>
<feature type="region of interest" description="Disordered" evidence="1">
    <location>
        <begin position="69"/>
        <end position="154"/>
    </location>
</feature>
<organism evidence="2 3">
    <name type="scientific">Orbilia oligospora</name>
    <name type="common">Nematode-trapping fungus</name>
    <name type="synonym">Arthrobotrys oligospora</name>
    <dbReference type="NCBI Taxonomy" id="2813651"/>
    <lineage>
        <taxon>Eukaryota</taxon>
        <taxon>Fungi</taxon>
        <taxon>Dikarya</taxon>
        <taxon>Ascomycota</taxon>
        <taxon>Pezizomycotina</taxon>
        <taxon>Orbiliomycetes</taxon>
        <taxon>Orbiliales</taxon>
        <taxon>Orbiliaceae</taxon>
        <taxon>Orbilia</taxon>
    </lineage>
</organism>
<name>A0A7C8JWV6_ORBOL</name>
<accession>A0A7C8JWV6</accession>
<comment type="caution">
    <text evidence="2">The sequence shown here is derived from an EMBL/GenBank/DDBJ whole genome shotgun (WGS) entry which is preliminary data.</text>
</comment>
<protein>
    <submittedName>
        <fullName evidence="2">Uncharacterized protein</fullName>
    </submittedName>
</protein>
<sequence>MSLFHAAKPQLPKSSSFHQADLITQESTAIPTDPQTVKKKRTFFRGHAKADSASSLKDIMVVPREVTVTPLPPHSAKETVIHGHHHPNIPNHEGLPASPRRSASPRRRSSTTRRLQKRPPSHSGGSSRTSPNASPAPSPNYVFDKPPRISSKDYTPAHQNLYIMDDGQDDEMYTLFEMISGSKPINFNGSGAQSQSSSAYPSPELPMDSQRCELKRNNKKLNGPSGHSRNTSASSEYSVMSTSTYQTEFSDFQFEFNNADHHDKEGTLRGVPQEFTFPRKAMNSHVGKNTDLLGVEMTNDYEDCVASIADLTSDDESDYSFEHGDDLDDLVLEEGLAIQVQIRKYCSPILESAGVTRSHGYIFCKGLD</sequence>
<reference evidence="2 3" key="1">
    <citation type="submission" date="2019-06" db="EMBL/GenBank/DDBJ databases">
        <authorList>
            <person name="Palmer J.M."/>
        </authorList>
    </citation>
    <scope>NUCLEOTIDE SEQUENCE [LARGE SCALE GENOMIC DNA]</scope>
    <source>
        <strain evidence="2 3">TWF703</strain>
    </source>
</reference>
<evidence type="ECO:0000256" key="1">
    <source>
        <dbReference type="SAM" id="MobiDB-lite"/>
    </source>
</evidence>
<evidence type="ECO:0000313" key="2">
    <source>
        <dbReference type="EMBL" id="KAF3123693.1"/>
    </source>
</evidence>
<feature type="region of interest" description="Disordered" evidence="1">
    <location>
        <begin position="187"/>
        <end position="237"/>
    </location>
</feature>
<feature type="compositionally biased region" description="Low complexity" evidence="1">
    <location>
        <begin position="189"/>
        <end position="199"/>
    </location>
</feature>
<evidence type="ECO:0000313" key="3">
    <source>
        <dbReference type="Proteomes" id="UP000480548"/>
    </source>
</evidence>
<dbReference type="Proteomes" id="UP000480548">
    <property type="component" value="Unassembled WGS sequence"/>
</dbReference>